<organism evidence="1 2">
    <name type="scientific">Paenimyroides ceti</name>
    <dbReference type="NCBI Taxonomy" id="395087"/>
    <lineage>
        <taxon>Bacteria</taxon>
        <taxon>Pseudomonadati</taxon>
        <taxon>Bacteroidota</taxon>
        <taxon>Flavobacteriia</taxon>
        <taxon>Flavobacteriales</taxon>
        <taxon>Flavobacteriaceae</taxon>
        <taxon>Paenimyroides</taxon>
    </lineage>
</organism>
<keyword evidence="2" id="KW-1185">Reference proteome</keyword>
<gene>
    <name evidence="1" type="ORF">QW060_03110</name>
</gene>
<accession>A0ABT8CQ64</accession>
<sequence length="46" mass="5603">MQNKTMLIPVVSRIYYNISTFVYILQKEFTYCAYQPKENRDFIFKG</sequence>
<evidence type="ECO:0000313" key="1">
    <source>
        <dbReference type="EMBL" id="MDN3706111.1"/>
    </source>
</evidence>
<reference evidence="2" key="1">
    <citation type="journal article" date="2019" name="Int. J. Syst. Evol. Microbiol.">
        <title>The Global Catalogue of Microorganisms (GCM) 10K type strain sequencing project: providing services to taxonomists for standard genome sequencing and annotation.</title>
        <authorList>
            <consortium name="The Broad Institute Genomics Platform"/>
            <consortium name="The Broad Institute Genome Sequencing Center for Infectious Disease"/>
            <person name="Wu L."/>
            <person name="Ma J."/>
        </authorList>
    </citation>
    <scope>NUCLEOTIDE SEQUENCE [LARGE SCALE GENOMIC DNA]</scope>
    <source>
        <strain evidence="2">CECT 7184</strain>
    </source>
</reference>
<protein>
    <recommendedName>
        <fullName evidence="3">Ribosomal protein L32</fullName>
    </recommendedName>
</protein>
<name>A0ABT8CQ64_9FLAO</name>
<evidence type="ECO:0008006" key="3">
    <source>
        <dbReference type="Google" id="ProtNLM"/>
    </source>
</evidence>
<comment type="caution">
    <text evidence="1">The sequence shown here is derived from an EMBL/GenBank/DDBJ whole genome shotgun (WGS) entry which is preliminary data.</text>
</comment>
<dbReference type="Proteomes" id="UP001242368">
    <property type="component" value="Unassembled WGS sequence"/>
</dbReference>
<dbReference type="RefSeq" id="WP_290362247.1">
    <property type="nucleotide sequence ID" value="NZ_JAUFQU010000001.1"/>
</dbReference>
<proteinExistence type="predicted"/>
<dbReference type="EMBL" id="JAUFQU010000001">
    <property type="protein sequence ID" value="MDN3706111.1"/>
    <property type="molecule type" value="Genomic_DNA"/>
</dbReference>
<evidence type="ECO:0000313" key="2">
    <source>
        <dbReference type="Proteomes" id="UP001242368"/>
    </source>
</evidence>